<keyword evidence="12" id="KW-1185">Reference proteome</keyword>
<evidence type="ECO:0000256" key="6">
    <source>
        <dbReference type="ARBA" id="ARBA00022989"/>
    </source>
</evidence>
<evidence type="ECO:0008006" key="13">
    <source>
        <dbReference type="Google" id="ProtNLM"/>
    </source>
</evidence>
<feature type="transmembrane region" description="Helical" evidence="10">
    <location>
        <begin position="229"/>
        <end position="248"/>
    </location>
</feature>
<dbReference type="GO" id="GO:0007165">
    <property type="term" value="P:signal transduction"/>
    <property type="evidence" value="ECO:0007669"/>
    <property type="project" value="UniProtKB-KW"/>
</dbReference>
<keyword evidence="5" id="KW-0552">Olfaction</keyword>
<feature type="transmembrane region" description="Helical" evidence="10">
    <location>
        <begin position="127"/>
        <end position="148"/>
    </location>
</feature>
<dbReference type="GO" id="GO:0005886">
    <property type="term" value="C:plasma membrane"/>
    <property type="evidence" value="ECO:0007669"/>
    <property type="project" value="UniProtKB-SubCell"/>
</dbReference>
<dbReference type="Pfam" id="PF02949">
    <property type="entry name" value="7tm_6"/>
    <property type="match status" value="1"/>
</dbReference>
<dbReference type="PANTHER" id="PTHR21137:SF35">
    <property type="entry name" value="ODORANT RECEPTOR 19A-RELATED"/>
    <property type="match status" value="1"/>
</dbReference>
<dbReference type="GO" id="GO:0005549">
    <property type="term" value="F:odorant binding"/>
    <property type="evidence" value="ECO:0007669"/>
    <property type="project" value="InterPro"/>
</dbReference>
<keyword evidence="4 10" id="KW-0812">Transmembrane</keyword>
<comment type="caution">
    <text evidence="11">The sequence shown here is derived from an EMBL/GenBank/DDBJ whole genome shotgun (WGS) entry which is preliminary data.</text>
</comment>
<dbReference type="OrthoDB" id="7540137at2759"/>
<keyword evidence="9" id="KW-0807">Transducer</keyword>
<evidence type="ECO:0000313" key="12">
    <source>
        <dbReference type="Proteomes" id="UP000625711"/>
    </source>
</evidence>
<keyword evidence="3" id="KW-0716">Sensory transduction</keyword>
<reference evidence="11" key="1">
    <citation type="submission" date="2020-08" db="EMBL/GenBank/DDBJ databases">
        <title>Genome sequencing and assembly of the red palm weevil Rhynchophorus ferrugineus.</title>
        <authorList>
            <person name="Dias G.B."/>
            <person name="Bergman C.M."/>
            <person name="Manee M."/>
        </authorList>
    </citation>
    <scope>NUCLEOTIDE SEQUENCE</scope>
    <source>
        <strain evidence="11">AA-2017</strain>
        <tissue evidence="11">Whole larva</tissue>
    </source>
</reference>
<dbReference type="EMBL" id="JAACXV010014015">
    <property type="protein sequence ID" value="KAF7271127.1"/>
    <property type="molecule type" value="Genomic_DNA"/>
</dbReference>
<name>A0A834HY82_RHYFE</name>
<evidence type="ECO:0000256" key="1">
    <source>
        <dbReference type="ARBA" id="ARBA00004651"/>
    </source>
</evidence>
<dbReference type="GO" id="GO:0004984">
    <property type="term" value="F:olfactory receptor activity"/>
    <property type="evidence" value="ECO:0007669"/>
    <property type="project" value="InterPro"/>
</dbReference>
<evidence type="ECO:0000256" key="3">
    <source>
        <dbReference type="ARBA" id="ARBA00022606"/>
    </source>
</evidence>
<comment type="subcellular location">
    <subcellularLocation>
        <location evidence="1">Cell membrane</location>
        <topology evidence="1">Multi-pass membrane protein</topology>
    </subcellularLocation>
</comment>
<dbReference type="PANTHER" id="PTHR21137">
    <property type="entry name" value="ODORANT RECEPTOR"/>
    <property type="match status" value="1"/>
</dbReference>
<keyword evidence="8" id="KW-0675">Receptor</keyword>
<evidence type="ECO:0000313" key="11">
    <source>
        <dbReference type="EMBL" id="KAF7271127.1"/>
    </source>
</evidence>
<evidence type="ECO:0000256" key="2">
    <source>
        <dbReference type="ARBA" id="ARBA00022475"/>
    </source>
</evidence>
<feature type="transmembrane region" description="Helical" evidence="10">
    <location>
        <begin position="160"/>
        <end position="180"/>
    </location>
</feature>
<dbReference type="Proteomes" id="UP000625711">
    <property type="component" value="Unassembled WGS sequence"/>
</dbReference>
<evidence type="ECO:0000256" key="9">
    <source>
        <dbReference type="ARBA" id="ARBA00023224"/>
    </source>
</evidence>
<dbReference type="AlphaFoldDB" id="A0A834HY82"/>
<dbReference type="InterPro" id="IPR004117">
    <property type="entry name" value="7tm6_olfct_rcpt"/>
</dbReference>
<keyword evidence="6 10" id="KW-1133">Transmembrane helix</keyword>
<proteinExistence type="predicted"/>
<evidence type="ECO:0000256" key="7">
    <source>
        <dbReference type="ARBA" id="ARBA00023136"/>
    </source>
</evidence>
<evidence type="ECO:0000256" key="10">
    <source>
        <dbReference type="SAM" id="Phobius"/>
    </source>
</evidence>
<gene>
    <name evidence="11" type="ORF">GWI33_015968</name>
</gene>
<keyword evidence="7 10" id="KW-0472">Membrane</keyword>
<sequence length="263" mass="30364">MSFYEIGLLGCVFLYSFIPILEHKSLPSDFPFFNEGLFHYPFYIFEVSAISISAFINMSLDLLALGIIYIAAIQLSILNKKLQDIDKNIKRRSQSCNDVENLTLIYLNNCCQHYVDIEKYIYLTTELLSIHIFANIGGYVIALFNSALQLMELTPFSLQALGIFTYAVMVLFQSAAYCWFGNEVYIELLQSMEINNSCYNSEWYNHGQDVRRTMLILTERAKKPFEIKGCRYVVLSFDTLIAIVKWSYSVFTVLRSTMQDSVQ</sequence>
<feature type="transmembrane region" description="Helical" evidence="10">
    <location>
        <begin position="6"/>
        <end position="25"/>
    </location>
</feature>
<evidence type="ECO:0000256" key="5">
    <source>
        <dbReference type="ARBA" id="ARBA00022725"/>
    </source>
</evidence>
<accession>A0A834HY82</accession>
<evidence type="ECO:0000256" key="4">
    <source>
        <dbReference type="ARBA" id="ARBA00022692"/>
    </source>
</evidence>
<keyword evidence="2" id="KW-1003">Cell membrane</keyword>
<organism evidence="11 12">
    <name type="scientific">Rhynchophorus ferrugineus</name>
    <name type="common">Red palm weevil</name>
    <name type="synonym">Curculio ferrugineus</name>
    <dbReference type="NCBI Taxonomy" id="354439"/>
    <lineage>
        <taxon>Eukaryota</taxon>
        <taxon>Metazoa</taxon>
        <taxon>Ecdysozoa</taxon>
        <taxon>Arthropoda</taxon>
        <taxon>Hexapoda</taxon>
        <taxon>Insecta</taxon>
        <taxon>Pterygota</taxon>
        <taxon>Neoptera</taxon>
        <taxon>Endopterygota</taxon>
        <taxon>Coleoptera</taxon>
        <taxon>Polyphaga</taxon>
        <taxon>Cucujiformia</taxon>
        <taxon>Curculionidae</taxon>
        <taxon>Dryophthorinae</taxon>
        <taxon>Rhynchophorus</taxon>
    </lineage>
</organism>
<evidence type="ECO:0000256" key="8">
    <source>
        <dbReference type="ARBA" id="ARBA00023170"/>
    </source>
</evidence>
<protein>
    <recommendedName>
        <fullName evidence="13">Odorant receptor</fullName>
    </recommendedName>
</protein>